<keyword evidence="7" id="KW-0732">Signal</keyword>
<comment type="similarity">
    <text evidence="2">Belongs to the UDP-glycosyltransferase family.</text>
</comment>
<comment type="catalytic activity">
    <reaction evidence="11">
        <text>glucuronate acceptor + UDP-alpha-D-glucuronate = acceptor beta-D-glucuronoside + UDP + H(+)</text>
        <dbReference type="Rhea" id="RHEA:21032"/>
        <dbReference type="ChEBI" id="CHEBI:15378"/>
        <dbReference type="ChEBI" id="CHEBI:58052"/>
        <dbReference type="ChEBI" id="CHEBI:58223"/>
        <dbReference type="ChEBI" id="CHEBI:132367"/>
        <dbReference type="ChEBI" id="CHEBI:132368"/>
        <dbReference type="EC" id="2.4.1.17"/>
    </reaction>
</comment>
<dbReference type="InterPro" id="IPR002213">
    <property type="entry name" value="UDP_glucos_trans"/>
</dbReference>
<dbReference type="Pfam" id="PF00201">
    <property type="entry name" value="UDPGT"/>
    <property type="match status" value="1"/>
</dbReference>
<dbReference type="InterPro" id="IPR050271">
    <property type="entry name" value="UDP-glycosyltransferase"/>
</dbReference>
<dbReference type="EMBL" id="UYRT01082875">
    <property type="protein sequence ID" value="VDN26609.1"/>
    <property type="molecule type" value="Genomic_DNA"/>
</dbReference>
<evidence type="ECO:0000256" key="4">
    <source>
        <dbReference type="ARBA" id="ARBA00022676"/>
    </source>
</evidence>
<reference evidence="15" key="1">
    <citation type="submission" date="2016-06" db="UniProtKB">
        <authorList>
            <consortium name="WormBaseParasite"/>
        </authorList>
    </citation>
    <scope>IDENTIFICATION</scope>
</reference>
<evidence type="ECO:0000256" key="1">
    <source>
        <dbReference type="ARBA" id="ARBA00004167"/>
    </source>
</evidence>
<keyword evidence="6 12" id="KW-0812">Transmembrane</keyword>
<dbReference type="OrthoDB" id="5835829at2759"/>
<comment type="subcellular location">
    <subcellularLocation>
        <location evidence="1">Membrane</location>
        <topology evidence="1">Single-pass membrane protein</topology>
    </subcellularLocation>
</comment>
<gene>
    <name evidence="13" type="ORF">GPUH_LOCUS15750</name>
</gene>
<dbReference type="PANTHER" id="PTHR48043:SF18">
    <property type="entry name" value="GLUCURONOSYLTRANSFERASE"/>
    <property type="match status" value="1"/>
</dbReference>
<dbReference type="WBParaSite" id="GPUH_0001577101-mRNA-1">
    <property type="protein sequence ID" value="GPUH_0001577101-mRNA-1"/>
    <property type="gene ID" value="GPUH_0001577101"/>
</dbReference>
<evidence type="ECO:0000256" key="11">
    <source>
        <dbReference type="ARBA" id="ARBA00047475"/>
    </source>
</evidence>
<dbReference type="AlphaFoldDB" id="A0A183E458"/>
<reference evidence="13 14" key="2">
    <citation type="submission" date="2018-11" db="EMBL/GenBank/DDBJ databases">
        <authorList>
            <consortium name="Pathogen Informatics"/>
        </authorList>
    </citation>
    <scope>NUCLEOTIDE SEQUENCE [LARGE SCALE GENOMIC DNA]</scope>
</reference>
<evidence type="ECO:0000256" key="10">
    <source>
        <dbReference type="ARBA" id="ARBA00023180"/>
    </source>
</evidence>
<dbReference type="Gene3D" id="3.40.50.2000">
    <property type="entry name" value="Glycogen Phosphorylase B"/>
    <property type="match status" value="1"/>
</dbReference>
<dbReference type="CDD" id="cd03784">
    <property type="entry name" value="GT1_Gtf-like"/>
    <property type="match status" value="1"/>
</dbReference>
<evidence type="ECO:0000313" key="14">
    <source>
        <dbReference type="Proteomes" id="UP000271098"/>
    </source>
</evidence>
<accession>A0A183E458</accession>
<dbReference type="GO" id="GO:0015020">
    <property type="term" value="F:glucuronosyltransferase activity"/>
    <property type="evidence" value="ECO:0007669"/>
    <property type="project" value="UniProtKB-EC"/>
</dbReference>
<evidence type="ECO:0000256" key="7">
    <source>
        <dbReference type="ARBA" id="ARBA00022729"/>
    </source>
</evidence>
<keyword evidence="4" id="KW-0328">Glycosyltransferase</keyword>
<evidence type="ECO:0000313" key="13">
    <source>
        <dbReference type="EMBL" id="VDN26609.1"/>
    </source>
</evidence>
<dbReference type="FunFam" id="3.40.50.2000:FF:000118">
    <property type="entry name" value="UDP-glucuronosyltransferase"/>
    <property type="match status" value="1"/>
</dbReference>
<keyword evidence="5" id="KW-0808">Transferase</keyword>
<name>A0A183E458_9BILA</name>
<evidence type="ECO:0000313" key="15">
    <source>
        <dbReference type="WBParaSite" id="GPUH_0001577101-mRNA-1"/>
    </source>
</evidence>
<evidence type="ECO:0000256" key="5">
    <source>
        <dbReference type="ARBA" id="ARBA00022679"/>
    </source>
</evidence>
<protein>
    <recommendedName>
        <fullName evidence="3">glucuronosyltransferase</fullName>
        <ecNumber evidence="3">2.4.1.17</ecNumber>
    </recommendedName>
</protein>
<keyword evidence="10" id="KW-0325">Glycoprotein</keyword>
<evidence type="ECO:0000256" key="6">
    <source>
        <dbReference type="ARBA" id="ARBA00022692"/>
    </source>
</evidence>
<dbReference type="Proteomes" id="UP000271098">
    <property type="component" value="Unassembled WGS sequence"/>
</dbReference>
<keyword evidence="8 12" id="KW-1133">Transmembrane helix</keyword>
<dbReference type="GO" id="GO:0016020">
    <property type="term" value="C:membrane"/>
    <property type="evidence" value="ECO:0007669"/>
    <property type="project" value="UniProtKB-SubCell"/>
</dbReference>
<dbReference type="PANTHER" id="PTHR48043">
    <property type="entry name" value="EG:EG0003.4 PROTEIN-RELATED"/>
    <property type="match status" value="1"/>
</dbReference>
<evidence type="ECO:0000256" key="3">
    <source>
        <dbReference type="ARBA" id="ARBA00012544"/>
    </source>
</evidence>
<keyword evidence="14" id="KW-1185">Reference proteome</keyword>
<dbReference type="SUPFAM" id="SSF53756">
    <property type="entry name" value="UDP-Glycosyltransferase/glycogen phosphorylase"/>
    <property type="match status" value="1"/>
</dbReference>
<evidence type="ECO:0000256" key="2">
    <source>
        <dbReference type="ARBA" id="ARBA00009995"/>
    </source>
</evidence>
<dbReference type="EC" id="2.4.1.17" evidence="3"/>
<feature type="transmembrane region" description="Helical" evidence="12">
    <location>
        <begin position="257"/>
        <end position="279"/>
    </location>
</feature>
<keyword evidence="9 12" id="KW-0472">Membrane</keyword>
<organism evidence="15">
    <name type="scientific">Gongylonema pulchrum</name>
    <dbReference type="NCBI Taxonomy" id="637853"/>
    <lineage>
        <taxon>Eukaryota</taxon>
        <taxon>Metazoa</taxon>
        <taxon>Ecdysozoa</taxon>
        <taxon>Nematoda</taxon>
        <taxon>Chromadorea</taxon>
        <taxon>Rhabditida</taxon>
        <taxon>Spirurina</taxon>
        <taxon>Spiruromorpha</taxon>
        <taxon>Spiruroidea</taxon>
        <taxon>Gongylonematidae</taxon>
        <taxon>Gongylonema</taxon>
    </lineage>
</organism>
<evidence type="ECO:0000256" key="12">
    <source>
        <dbReference type="SAM" id="Phobius"/>
    </source>
</evidence>
<sequence>MILQIKHRAELFFINTDPVLEYSTALPPHVIPVGGLHIDDAKPLFHPWNETIEAATKGNIIVSLGNLANPAGMKPKQARSMLKALSRLSDYHIYWSVGPKLRLSDINEKDVPKHISLMAYVPQNDLLAQKRTRLLITNGGISSILEALTHGVPIVGIPLFGANKHNLNKVVHKGFGVLVEKHQLTEETLFSAIKEILNNPWYEKRAKSIKKLWQHSKRTRLADAIRWIEYVAGKHASKLSKSMVPNRSLVHLTNIDVFGISVLLLIFPLFFSYTAFLVIHFKRLQCGKK</sequence>
<evidence type="ECO:0000256" key="9">
    <source>
        <dbReference type="ARBA" id="ARBA00023136"/>
    </source>
</evidence>
<proteinExistence type="inferred from homology"/>
<evidence type="ECO:0000256" key="8">
    <source>
        <dbReference type="ARBA" id="ARBA00022989"/>
    </source>
</evidence>